<gene>
    <name evidence="9" type="ORF">PBRASI_LOCUS3368</name>
</gene>
<dbReference type="GO" id="GO:0006397">
    <property type="term" value="P:mRNA processing"/>
    <property type="evidence" value="ECO:0007669"/>
    <property type="project" value="InterPro"/>
</dbReference>
<feature type="domain" description="THO complex subunitTHOC2 N-terminal" evidence="7">
    <location>
        <begin position="508"/>
        <end position="583"/>
    </location>
</feature>
<feature type="domain" description="THO complex subunit 2 N-terminal" evidence="8">
    <location>
        <begin position="39"/>
        <end position="281"/>
    </location>
</feature>
<dbReference type="Proteomes" id="UP000789739">
    <property type="component" value="Unassembled WGS sequence"/>
</dbReference>
<feature type="compositionally biased region" description="Basic residues" evidence="5">
    <location>
        <begin position="1315"/>
        <end position="1325"/>
    </location>
</feature>
<evidence type="ECO:0000256" key="2">
    <source>
        <dbReference type="ARBA" id="ARBA00007857"/>
    </source>
</evidence>
<feature type="region of interest" description="Disordered" evidence="5">
    <location>
        <begin position="1090"/>
        <end position="1325"/>
    </location>
</feature>
<evidence type="ECO:0000256" key="4">
    <source>
        <dbReference type="ARBA" id="ARBA00023242"/>
    </source>
</evidence>
<feature type="domain" description="THO complex subunitTHOC2 C-terminal" evidence="6">
    <location>
        <begin position="808"/>
        <end position="848"/>
    </location>
</feature>
<dbReference type="Pfam" id="PF11262">
    <property type="entry name" value="Tho2"/>
    <property type="match status" value="2"/>
</dbReference>
<reference evidence="9" key="1">
    <citation type="submission" date="2021-06" db="EMBL/GenBank/DDBJ databases">
        <authorList>
            <person name="Kallberg Y."/>
            <person name="Tangrot J."/>
            <person name="Rosling A."/>
        </authorList>
    </citation>
    <scope>NUCLEOTIDE SEQUENCE</scope>
    <source>
        <strain evidence="9">BR232B</strain>
    </source>
</reference>
<feature type="compositionally biased region" description="Basic and acidic residues" evidence="5">
    <location>
        <begin position="1130"/>
        <end position="1201"/>
    </location>
</feature>
<proteinExistence type="inferred from homology"/>
<comment type="similarity">
    <text evidence="2">Belongs to the THOC2 family.</text>
</comment>
<evidence type="ECO:0000256" key="3">
    <source>
        <dbReference type="ARBA" id="ARBA00019596"/>
    </source>
</evidence>
<comment type="subcellular location">
    <subcellularLocation>
        <location evidence="1">Nucleus</location>
    </subcellularLocation>
</comment>
<dbReference type="InterPro" id="IPR021418">
    <property type="entry name" value="THO_THOC2_C"/>
</dbReference>
<feature type="compositionally biased region" description="Basic and acidic residues" evidence="5">
    <location>
        <begin position="1211"/>
        <end position="1247"/>
    </location>
</feature>
<evidence type="ECO:0000313" key="10">
    <source>
        <dbReference type="Proteomes" id="UP000789739"/>
    </source>
</evidence>
<evidence type="ECO:0000259" key="8">
    <source>
        <dbReference type="Pfam" id="PF16134"/>
    </source>
</evidence>
<dbReference type="GO" id="GO:0003729">
    <property type="term" value="F:mRNA binding"/>
    <property type="evidence" value="ECO:0007669"/>
    <property type="project" value="TreeGrafter"/>
</dbReference>
<comment type="caution">
    <text evidence="9">The sequence shown here is derived from an EMBL/GenBank/DDBJ whole genome shotgun (WGS) entry which is preliminary data.</text>
</comment>
<dbReference type="GO" id="GO:0006406">
    <property type="term" value="P:mRNA export from nucleus"/>
    <property type="evidence" value="ECO:0007669"/>
    <property type="project" value="InterPro"/>
</dbReference>
<evidence type="ECO:0000313" key="9">
    <source>
        <dbReference type="EMBL" id="CAG8516006.1"/>
    </source>
</evidence>
<sequence length="1325" mass="152591">MESIIHIESIRDALVNMLSDNTAEARLTTYQKITKEHIPHLSNGSVVLDIIWCLDAELAEGSVAVKDLEATRKNLASFVSLVKAKGLFSVELIKKRLDFRCLELAGVIDSEKAFFQKSIRINTQVVYRQQKYNLLHEESEGYSKVLALLASLTSPRVSVILDYLRSFIGYFALDPARVLDIILDLFIHSPHRYEFFLNLIRESDWNPISVDEDRDLEMTGIGEDGNSDIADLLGHKFKQYRNEDFDETAPKELYLVSAILIREGIIKLEHLYGHLVTKEHEQEIKLACALLDTCDIDHAKLVIYNLETLDDAITDRLCSIVHLAINDLYNRECRIGQEASKEQDIVKGTTFYLTYKPWRSGLPKWTVLTDILSQSTQEYIRLIGSGFSRDLLLFTKLLRLAKRHLIVLQKDNSPDKQVKVSTWIDTVRTALLPSITVGELNPGTADDVWEVLLSFPYEIRYKLYKEWRDSVYDPDKKVYKKRLETRKTIRQVMKRITSQNAKEKGREIGKTSHGDPVTVLAVVIEQIQWYQNMIPALVEASKYLTSLSYDVMTFLILEAFTNNKKQKMKETGENYEDWFKNLAEFCGDMARRYSNLDIRSILDYVAVRLSNPTEPDLPVLSELISGMSGVKNDKDLLDDDLPYLGAHETLRKERIHLKIKDKSIRRSSARLVTALVDSGLAISIAISLAQLKKAIIYGEKHTDLKLLNNNIDECQETLTQYLEFLGLNIDSKSYSSIVPTVKELCLDHGIDPEEALAIVRRKLSHIVEKGGPSTPKQTDDEEAPVSVWQQELTETISDVEQILPSHVWRGISAGFYTTFWQLSLYEISYRKSIYSTFVQKATETAKNFKSDIVIGMREEHERHVSRIKARLNQEKRQWFTENRSDVIATFWQYCMFPRILFSAEDAIFCARFLELIQEIGADNFTARLFYSEVLSHERLPEVIPNLTEEESKHYGRFLACILEYLTYISKDERRYRDKLLGIGQADFKPAWLQNVGGPATTFDQFVRILENHRKRLMISFKKCLKSSESTKIRNAIQILRAISDQFPASRDHSQRLLELIQVIESDSRPDIKTLASSYKAILIRGQKNLSNDSRATQSSKPIEASSVSRVSASNTPIERVASPRRQIHPLPDKPKNDKPRSNRDKEKVDPIYDRDKDKDPRKEHHDSHKKPPNDHLPRDKEFEKDRSDRPKIERKDRENGKNVKNVVTTVVRREETREEMKDEKRDETKGEKPIVMIDRESERERHRDNGRRRHMDDSRRVVSVAPSRPNLRRPVSSGGSTNNGTIKRDRDDDDGIDPNPKKIKPMPAPPLRTSLRVHGRTLRKG</sequence>
<keyword evidence="4" id="KW-0539">Nucleus</keyword>
<dbReference type="EMBL" id="CAJVPI010000300">
    <property type="protein sequence ID" value="CAG8516006.1"/>
    <property type="molecule type" value="Genomic_DNA"/>
</dbReference>
<accession>A0A9N9A2X3</accession>
<evidence type="ECO:0000259" key="6">
    <source>
        <dbReference type="Pfam" id="PF11262"/>
    </source>
</evidence>
<dbReference type="PANTHER" id="PTHR21597:SF0">
    <property type="entry name" value="THO COMPLEX SUBUNIT 2"/>
    <property type="match status" value="1"/>
</dbReference>
<dbReference type="InterPro" id="IPR040007">
    <property type="entry name" value="Tho2"/>
</dbReference>
<keyword evidence="10" id="KW-1185">Reference proteome</keyword>
<dbReference type="OrthoDB" id="29024at2759"/>
<feature type="compositionally biased region" description="Polar residues" evidence="5">
    <location>
        <begin position="1090"/>
        <end position="1116"/>
    </location>
</feature>
<dbReference type="Pfam" id="PF11732">
    <property type="entry name" value="Thoc2"/>
    <property type="match status" value="1"/>
</dbReference>
<evidence type="ECO:0000256" key="1">
    <source>
        <dbReference type="ARBA" id="ARBA00004123"/>
    </source>
</evidence>
<name>A0A9N9A2X3_9GLOM</name>
<dbReference type="GO" id="GO:0000445">
    <property type="term" value="C:THO complex part of transcription export complex"/>
    <property type="evidence" value="ECO:0007669"/>
    <property type="project" value="TreeGrafter"/>
</dbReference>
<evidence type="ECO:0000256" key="5">
    <source>
        <dbReference type="SAM" id="MobiDB-lite"/>
    </source>
</evidence>
<organism evidence="9 10">
    <name type="scientific">Paraglomus brasilianum</name>
    <dbReference type="NCBI Taxonomy" id="144538"/>
    <lineage>
        <taxon>Eukaryota</taxon>
        <taxon>Fungi</taxon>
        <taxon>Fungi incertae sedis</taxon>
        <taxon>Mucoromycota</taxon>
        <taxon>Glomeromycotina</taxon>
        <taxon>Glomeromycetes</taxon>
        <taxon>Paraglomerales</taxon>
        <taxon>Paraglomeraceae</taxon>
        <taxon>Paraglomus</taxon>
    </lineage>
</organism>
<feature type="domain" description="THO complex subunit 2 N-terminal" evidence="8">
    <location>
        <begin position="343"/>
        <end position="506"/>
    </location>
</feature>
<evidence type="ECO:0000259" key="7">
    <source>
        <dbReference type="Pfam" id="PF11732"/>
    </source>
</evidence>
<dbReference type="PANTHER" id="PTHR21597">
    <property type="entry name" value="THO2 PROTEIN"/>
    <property type="match status" value="1"/>
</dbReference>
<dbReference type="InterPro" id="IPR021726">
    <property type="entry name" value="THO_THOC2_N"/>
</dbReference>
<feature type="domain" description="THO complex subunitTHOC2 C-terminal" evidence="6">
    <location>
        <begin position="858"/>
        <end position="1080"/>
    </location>
</feature>
<dbReference type="Pfam" id="PF16134">
    <property type="entry name" value="THOC2_N"/>
    <property type="match status" value="2"/>
</dbReference>
<dbReference type="InterPro" id="IPR032302">
    <property type="entry name" value="THOC2_N"/>
</dbReference>
<protein>
    <recommendedName>
        <fullName evidence="3">THO complex subunit 2</fullName>
    </recommendedName>
</protein>